<keyword evidence="2" id="KW-1185">Reference proteome</keyword>
<dbReference type="AlphaFoldDB" id="E7MM83"/>
<accession>E7MM83</accession>
<sequence>MGFSSPYIIIAKILLSYREKRGCARLAIPYISSLDFHHEALAGLITHTFHPTLQHLFCDLPFSDSEPVSRLLRESSSISYTRISSLHNRVDYWLFLGLYITPIDTSLRFRHFIQVTLYCSTDMYSGLYCTMMCAICYFQELHPSSSITTLMRPAVRKYPFP</sequence>
<dbReference type="Proteomes" id="UP000004097">
    <property type="component" value="Unassembled WGS sequence"/>
</dbReference>
<evidence type="ECO:0000313" key="1">
    <source>
        <dbReference type="EMBL" id="EFW24796.1"/>
    </source>
</evidence>
<dbReference type="HOGENOM" id="CLU_1642604_0_0_9"/>
<evidence type="ECO:0000313" key="2">
    <source>
        <dbReference type="Proteomes" id="UP000004097"/>
    </source>
</evidence>
<name>E7MM83_9FIRM</name>
<protein>
    <submittedName>
        <fullName evidence="1">Uncharacterized protein</fullName>
    </submittedName>
</protein>
<gene>
    <name evidence="1" type="ORF">HMPREF9430_00683</name>
</gene>
<reference evidence="1 2" key="1">
    <citation type="submission" date="2010-08" db="EMBL/GenBank/DDBJ databases">
        <authorList>
            <person name="Weinstock G."/>
            <person name="Sodergren E."/>
            <person name="Clifton S."/>
            <person name="Fulton L."/>
            <person name="Fulton B."/>
            <person name="Courtney L."/>
            <person name="Fronick C."/>
            <person name="Harrison M."/>
            <person name="Strong C."/>
            <person name="Farmer C."/>
            <person name="Delahaunty K."/>
            <person name="Markovic C."/>
            <person name="Hall O."/>
            <person name="Minx P."/>
            <person name="Tomlinson C."/>
            <person name="Mitreva M."/>
            <person name="Hou S."/>
            <person name="Chen J."/>
            <person name="Wollam A."/>
            <person name="Pepin K.H."/>
            <person name="Johnson M."/>
            <person name="Bhonagiri V."/>
            <person name="Zhang X."/>
            <person name="Suruliraj S."/>
            <person name="Warren W."/>
            <person name="Chinwalla A."/>
            <person name="Mardis E.R."/>
            <person name="Wilson R.K."/>
        </authorList>
    </citation>
    <scope>NUCLEOTIDE SEQUENCE [LARGE SCALE GENOMIC DNA]</scope>
    <source>
        <strain evidence="1 2">F0204</strain>
    </source>
</reference>
<proteinExistence type="predicted"/>
<organism evidence="1 2">
    <name type="scientific">Solobacterium moorei F0204</name>
    <dbReference type="NCBI Taxonomy" id="706433"/>
    <lineage>
        <taxon>Bacteria</taxon>
        <taxon>Bacillati</taxon>
        <taxon>Bacillota</taxon>
        <taxon>Erysipelotrichia</taxon>
        <taxon>Erysipelotrichales</taxon>
        <taxon>Erysipelotrichaceae</taxon>
        <taxon>Solobacterium</taxon>
    </lineage>
</organism>
<dbReference type="EMBL" id="AECQ01000011">
    <property type="protein sequence ID" value="EFW24796.1"/>
    <property type="molecule type" value="Genomic_DNA"/>
</dbReference>
<comment type="caution">
    <text evidence="1">The sequence shown here is derived from an EMBL/GenBank/DDBJ whole genome shotgun (WGS) entry which is preliminary data.</text>
</comment>
<dbReference type="STRING" id="706433.HMPREF9430_00683"/>